<keyword evidence="2" id="KW-1185">Reference proteome</keyword>
<comment type="caution">
    <text evidence="1">The sequence shown here is derived from an EMBL/GenBank/DDBJ whole genome shotgun (WGS) entry which is preliminary data.</text>
</comment>
<evidence type="ECO:0000313" key="1">
    <source>
        <dbReference type="EMBL" id="CAK0800566.1"/>
    </source>
</evidence>
<name>A0ABN9Q787_9DINO</name>
<feature type="non-terminal residue" evidence="1">
    <location>
        <position position="239"/>
    </location>
</feature>
<accession>A0ABN9Q787</accession>
<evidence type="ECO:0000313" key="2">
    <source>
        <dbReference type="Proteomes" id="UP001189429"/>
    </source>
</evidence>
<dbReference type="Proteomes" id="UP001189429">
    <property type="component" value="Unassembled WGS sequence"/>
</dbReference>
<gene>
    <name evidence="1" type="ORF">PCOR1329_LOCUS8684</name>
</gene>
<reference evidence="1" key="1">
    <citation type="submission" date="2023-10" db="EMBL/GenBank/DDBJ databases">
        <authorList>
            <person name="Chen Y."/>
            <person name="Shah S."/>
            <person name="Dougan E. K."/>
            <person name="Thang M."/>
            <person name="Chan C."/>
        </authorList>
    </citation>
    <scope>NUCLEOTIDE SEQUENCE [LARGE SCALE GENOMIC DNA]</scope>
</reference>
<proteinExistence type="predicted"/>
<feature type="non-terminal residue" evidence="1">
    <location>
        <position position="1"/>
    </location>
</feature>
<organism evidence="1 2">
    <name type="scientific">Prorocentrum cordatum</name>
    <dbReference type="NCBI Taxonomy" id="2364126"/>
    <lineage>
        <taxon>Eukaryota</taxon>
        <taxon>Sar</taxon>
        <taxon>Alveolata</taxon>
        <taxon>Dinophyceae</taxon>
        <taxon>Prorocentrales</taxon>
        <taxon>Prorocentraceae</taxon>
        <taxon>Prorocentrum</taxon>
    </lineage>
</organism>
<protein>
    <submittedName>
        <fullName evidence="1">Uncharacterized protein</fullName>
    </submittedName>
</protein>
<sequence length="239" mass="26295">RFHFGKWKTEEADFAGRHLLQTPDGIAVDQEKYIREQLSTMYLTKDRRSQPESPLSRDEISSHRTVAVQVQWLARESRPDVAGSASLLAAALPAPSVADALALIKVCKHVKAPLEQRLTTWALDPSSVTFVTASDAGGPGSARRGGAQGAWLITVADSAIRDDRRARVSLPAWRSPRIKRAAPSTVAAETLALPGATGEAQWMQVLWRDAVWGDVPRPDWFEKQGPFSMMLARECQLSE</sequence>
<dbReference type="EMBL" id="CAUYUJ010002392">
    <property type="protein sequence ID" value="CAK0800566.1"/>
    <property type="molecule type" value="Genomic_DNA"/>
</dbReference>